<evidence type="ECO:0000256" key="2">
    <source>
        <dbReference type="SAM" id="Phobius"/>
    </source>
</evidence>
<keyword evidence="2" id="KW-0472">Membrane</keyword>
<dbReference type="AlphaFoldDB" id="A0A814FHU4"/>
<keyword evidence="2" id="KW-0812">Transmembrane</keyword>
<organism evidence="3 4">
    <name type="scientific">Rotaria sordida</name>
    <dbReference type="NCBI Taxonomy" id="392033"/>
    <lineage>
        <taxon>Eukaryota</taxon>
        <taxon>Metazoa</taxon>
        <taxon>Spiralia</taxon>
        <taxon>Gnathifera</taxon>
        <taxon>Rotifera</taxon>
        <taxon>Eurotatoria</taxon>
        <taxon>Bdelloidea</taxon>
        <taxon>Philodinida</taxon>
        <taxon>Philodinidae</taxon>
        <taxon>Rotaria</taxon>
    </lineage>
</organism>
<feature type="compositionally biased region" description="Polar residues" evidence="1">
    <location>
        <begin position="125"/>
        <end position="134"/>
    </location>
</feature>
<protein>
    <submittedName>
        <fullName evidence="3">Uncharacterized protein</fullName>
    </submittedName>
</protein>
<evidence type="ECO:0000313" key="4">
    <source>
        <dbReference type="Proteomes" id="UP000663864"/>
    </source>
</evidence>
<feature type="region of interest" description="Disordered" evidence="1">
    <location>
        <begin position="101"/>
        <end position="134"/>
    </location>
</feature>
<evidence type="ECO:0000256" key="1">
    <source>
        <dbReference type="SAM" id="MobiDB-lite"/>
    </source>
</evidence>
<keyword evidence="2" id="KW-1133">Transmembrane helix</keyword>
<accession>A0A814FHU4</accession>
<dbReference type="Proteomes" id="UP000663864">
    <property type="component" value="Unassembled WGS sequence"/>
</dbReference>
<comment type="caution">
    <text evidence="3">The sequence shown here is derived from an EMBL/GenBank/DDBJ whole genome shotgun (WGS) entry which is preliminary data.</text>
</comment>
<name>A0A814FHU4_9BILA</name>
<gene>
    <name evidence="3" type="ORF">ZHD862_LOCUS11638</name>
</gene>
<proteinExistence type="predicted"/>
<sequence>MQASSNNHYQKSLPFTDIQIHTNKSSEDDTGYDSLPNQYEKQQRINSIAGPSSSSSLSHNQYAFVMNYVENIPSPTDISTTNETSDIYPSVLKLIAEFPKKSQPTTTTTPIPNRKTHRTRVQPIPDSTSDSADSFAQPNHVVLLSSYRQQISQVPTISSINIPSFGGSLEYIHDNRYDSTTTVDHVKNDVIAIELMEQQQQQQLNHTLDTHLYNKQQLSWINRLGESIRLLPANVLAIVFIGLIGGLFVSAIFVIIIA</sequence>
<evidence type="ECO:0000313" key="3">
    <source>
        <dbReference type="EMBL" id="CAF0983615.1"/>
    </source>
</evidence>
<feature type="transmembrane region" description="Helical" evidence="2">
    <location>
        <begin position="233"/>
        <end position="257"/>
    </location>
</feature>
<dbReference type="EMBL" id="CAJNOT010000443">
    <property type="protein sequence ID" value="CAF0983615.1"/>
    <property type="molecule type" value="Genomic_DNA"/>
</dbReference>
<reference evidence="3" key="1">
    <citation type="submission" date="2021-02" db="EMBL/GenBank/DDBJ databases">
        <authorList>
            <person name="Nowell W R."/>
        </authorList>
    </citation>
    <scope>NUCLEOTIDE SEQUENCE</scope>
</reference>